<feature type="transmembrane region" description="Helical" evidence="5">
    <location>
        <begin position="77"/>
        <end position="94"/>
    </location>
</feature>
<dbReference type="InterPro" id="IPR001958">
    <property type="entry name" value="Tet-R_TetA/multi-R_MdtG-like"/>
</dbReference>
<evidence type="ECO:0000313" key="7">
    <source>
        <dbReference type="EMBL" id="MFM0642259.1"/>
    </source>
</evidence>
<feature type="transmembrane region" description="Helical" evidence="5">
    <location>
        <begin position="275"/>
        <end position="294"/>
    </location>
</feature>
<feature type="transmembrane region" description="Helical" evidence="5">
    <location>
        <begin position="166"/>
        <end position="187"/>
    </location>
</feature>
<feature type="transmembrane region" description="Helical" evidence="5">
    <location>
        <begin position="392"/>
        <end position="410"/>
    </location>
</feature>
<gene>
    <name evidence="7" type="ORF">PQQ63_36855</name>
</gene>
<evidence type="ECO:0000256" key="1">
    <source>
        <dbReference type="ARBA" id="ARBA00004141"/>
    </source>
</evidence>
<keyword evidence="3 5" id="KW-1133">Transmembrane helix</keyword>
<feature type="transmembrane region" description="Helical" evidence="5">
    <location>
        <begin position="134"/>
        <end position="154"/>
    </location>
</feature>
<evidence type="ECO:0000259" key="6">
    <source>
        <dbReference type="PROSITE" id="PS50850"/>
    </source>
</evidence>
<keyword evidence="2 5" id="KW-0812">Transmembrane</keyword>
<sequence>MTKRYSGWRVVAGSAVGMGFSMQMFIATGFTFLAAALSKAFGWTLIEVAAGATFYLLGQVIGFPLAGTLLDRFGTRRVVTLGICGVALLMLVLSRIQALWQLYACLFAMGIVGALGYTISYLRALVLWFDRRRGVAIGVAASGLAFGGVIYPFATERIISMTGWSAVPLAIAALQLLVVLPWVLALVRDSPAPYGLAADGRPLGEPVPPRRAQAGAVSSAQACSLTLGQALHTIDFWMLATVYLVGGAAVYGLITNSVHILWYTASLKTAEVAKVQAVAGITLLLGRPLGGFLLDRVGTRTVAIAMTLLTAVGILGYAWGDRLGTVMIAAFVLGLATGGEGDVLPYMTAKYFGPESFGKIYGVLAAFFAVGTAIGPLAYASLATLMDSPTKPLMVMSGATMAASFCFLFVGRRDLPTTVRAITTGGIS</sequence>
<dbReference type="InterPro" id="IPR050327">
    <property type="entry name" value="Proton-linked_MCT"/>
</dbReference>
<feature type="transmembrane region" description="Helical" evidence="5">
    <location>
        <begin position="236"/>
        <end position="263"/>
    </location>
</feature>
<dbReference type="Pfam" id="PF07690">
    <property type="entry name" value="MFS_1"/>
    <property type="match status" value="2"/>
</dbReference>
<dbReference type="InterPro" id="IPR011701">
    <property type="entry name" value="MFS"/>
</dbReference>
<feature type="domain" description="Major facilitator superfamily (MFS) profile" evidence="6">
    <location>
        <begin position="7"/>
        <end position="415"/>
    </location>
</feature>
<dbReference type="PANTHER" id="PTHR11360">
    <property type="entry name" value="MONOCARBOXYLATE TRANSPORTER"/>
    <property type="match status" value="1"/>
</dbReference>
<feature type="transmembrane region" description="Helical" evidence="5">
    <location>
        <begin position="301"/>
        <end position="320"/>
    </location>
</feature>
<dbReference type="Gene3D" id="1.20.1250.20">
    <property type="entry name" value="MFS general substrate transporter like domains"/>
    <property type="match status" value="2"/>
</dbReference>
<reference evidence="7 8" key="1">
    <citation type="journal article" date="2024" name="Chem. Sci.">
        <title>Discovery of megapolipeptins by genome mining of a Burkholderiales bacteria collection.</title>
        <authorList>
            <person name="Paulo B.S."/>
            <person name="Recchia M.J.J."/>
            <person name="Lee S."/>
            <person name="Fergusson C.H."/>
            <person name="Romanowski S.B."/>
            <person name="Hernandez A."/>
            <person name="Krull N."/>
            <person name="Liu D.Y."/>
            <person name="Cavanagh H."/>
            <person name="Bos A."/>
            <person name="Gray C.A."/>
            <person name="Murphy B.T."/>
            <person name="Linington R.G."/>
            <person name="Eustaquio A.S."/>
        </authorList>
    </citation>
    <scope>NUCLEOTIDE SEQUENCE [LARGE SCALE GENOMIC DNA]</scope>
    <source>
        <strain evidence="7 8">RL17-338-BIC-A</strain>
    </source>
</reference>
<keyword evidence="4 5" id="KW-0472">Membrane</keyword>
<dbReference type="InterPro" id="IPR020846">
    <property type="entry name" value="MFS_dom"/>
</dbReference>
<evidence type="ECO:0000313" key="8">
    <source>
        <dbReference type="Proteomes" id="UP001629432"/>
    </source>
</evidence>
<feature type="transmembrane region" description="Helical" evidence="5">
    <location>
        <begin position="100"/>
        <end position="122"/>
    </location>
</feature>
<evidence type="ECO:0000256" key="4">
    <source>
        <dbReference type="ARBA" id="ARBA00023136"/>
    </source>
</evidence>
<feature type="transmembrane region" description="Helical" evidence="5">
    <location>
        <begin position="360"/>
        <end position="380"/>
    </location>
</feature>
<protein>
    <submittedName>
        <fullName evidence="7">MFS transporter</fullName>
    </submittedName>
</protein>
<dbReference type="PROSITE" id="PS50850">
    <property type="entry name" value="MFS"/>
    <property type="match status" value="1"/>
</dbReference>
<accession>A0ABW9E5N5</accession>
<comment type="caution">
    <text evidence="7">The sequence shown here is derived from an EMBL/GenBank/DDBJ whole genome shotgun (WGS) entry which is preliminary data.</text>
</comment>
<feature type="transmembrane region" description="Helical" evidence="5">
    <location>
        <begin position="52"/>
        <end position="70"/>
    </location>
</feature>
<evidence type="ECO:0000256" key="2">
    <source>
        <dbReference type="ARBA" id="ARBA00022692"/>
    </source>
</evidence>
<dbReference type="SUPFAM" id="SSF103473">
    <property type="entry name" value="MFS general substrate transporter"/>
    <property type="match status" value="1"/>
</dbReference>
<dbReference type="InterPro" id="IPR036259">
    <property type="entry name" value="MFS_trans_sf"/>
</dbReference>
<dbReference type="EMBL" id="JAQQCF010000063">
    <property type="protein sequence ID" value="MFM0642259.1"/>
    <property type="molecule type" value="Genomic_DNA"/>
</dbReference>
<dbReference type="PRINTS" id="PR01035">
    <property type="entry name" value="TCRTETA"/>
</dbReference>
<organism evidence="7 8">
    <name type="scientific">Paraburkholderia metrosideri</name>
    <dbReference type="NCBI Taxonomy" id="580937"/>
    <lineage>
        <taxon>Bacteria</taxon>
        <taxon>Pseudomonadati</taxon>
        <taxon>Pseudomonadota</taxon>
        <taxon>Betaproteobacteria</taxon>
        <taxon>Burkholderiales</taxon>
        <taxon>Burkholderiaceae</taxon>
        <taxon>Paraburkholderia</taxon>
    </lineage>
</organism>
<dbReference type="RefSeq" id="WP_408340842.1">
    <property type="nucleotide sequence ID" value="NZ_JAQQCF010000063.1"/>
</dbReference>
<comment type="subcellular location">
    <subcellularLocation>
        <location evidence="1">Membrane</location>
        <topology evidence="1">Multi-pass membrane protein</topology>
    </subcellularLocation>
</comment>
<proteinExistence type="predicted"/>
<evidence type="ECO:0000256" key="5">
    <source>
        <dbReference type="SAM" id="Phobius"/>
    </source>
</evidence>
<dbReference type="PANTHER" id="PTHR11360:SF290">
    <property type="entry name" value="MONOCARBOXYLATE MFS PERMEASE"/>
    <property type="match status" value="1"/>
</dbReference>
<name>A0ABW9E5N5_9BURK</name>
<dbReference type="Proteomes" id="UP001629432">
    <property type="component" value="Unassembled WGS sequence"/>
</dbReference>
<feature type="transmembrane region" description="Helical" evidence="5">
    <location>
        <begin position="326"/>
        <end position="348"/>
    </location>
</feature>
<evidence type="ECO:0000256" key="3">
    <source>
        <dbReference type="ARBA" id="ARBA00022989"/>
    </source>
</evidence>
<keyword evidence="8" id="KW-1185">Reference proteome</keyword>